<name>A0AAV2BKB8_9ARAC</name>
<dbReference type="EMBL" id="CAXIEN010000394">
    <property type="protein sequence ID" value="CAL1296330.1"/>
    <property type="molecule type" value="Genomic_DNA"/>
</dbReference>
<organism evidence="3 4">
    <name type="scientific">Larinioides sclopetarius</name>
    <dbReference type="NCBI Taxonomy" id="280406"/>
    <lineage>
        <taxon>Eukaryota</taxon>
        <taxon>Metazoa</taxon>
        <taxon>Ecdysozoa</taxon>
        <taxon>Arthropoda</taxon>
        <taxon>Chelicerata</taxon>
        <taxon>Arachnida</taxon>
        <taxon>Araneae</taxon>
        <taxon>Araneomorphae</taxon>
        <taxon>Entelegynae</taxon>
        <taxon>Araneoidea</taxon>
        <taxon>Araneidae</taxon>
        <taxon>Larinioides</taxon>
    </lineage>
</organism>
<feature type="region of interest" description="Disordered" evidence="2">
    <location>
        <begin position="147"/>
        <end position="224"/>
    </location>
</feature>
<feature type="coiled-coil region" evidence="1">
    <location>
        <begin position="10"/>
        <end position="37"/>
    </location>
</feature>
<evidence type="ECO:0000256" key="2">
    <source>
        <dbReference type="SAM" id="MobiDB-lite"/>
    </source>
</evidence>
<evidence type="ECO:0008006" key="5">
    <source>
        <dbReference type="Google" id="ProtNLM"/>
    </source>
</evidence>
<proteinExistence type="predicted"/>
<sequence>MASNDSDIYIAKLLEQLEELNKKKARRLKKLKKLTKLHGNDAASISTENVSALISPSQNIQNNSIPSCLEEKENITDSNYSNHSSFLNNTIQNSIQSKAKELNKNYTRTNNSSSSLNFESNSNDASIHKSLTNSAVNNVPELSIKKTQNNHSENCSDIFSENSNSDEGLNQNIKDFSSSSCLNKPSDGLEENQRKVRKRSTSEISEHTENSSSENKKKFKLSEDIPDNVDISTKHLSENDDLSDQNECVFSGKTGQPLSSISGNYVISSKASDDSNEDSLSHNMTCFMSCNLFIGEEDNDNIQSNIEKNVNCGDLVELVLNPEENMQKLASVTTCILSSPLISGQNDLKVPDSLDNSNVQIASSKHPSEILLERKCNAGSSQVSDIALHSIKELETTESPDFLVNIGKTSDTQILDSLCETVILPESTKIESAATVIKPDEDLLVRKVVLPPQKSIDRSLSKSDSHSSFDSQIPINSWPENEIKCEYAKVENAIIENLTPSLLDSSIILSHQTELKHKCVEGNKIVNGDYVDHPVTVIQTIDISDDNVVDDALTADIDFNSSMSLEVSDTADSLLNESSKEQIAASLISYNGKLMQGQNMQCDANDEGNTEVCVPDTEIFTIPETEFFGSSHSSEVDTVIENKACIKQEHGPISNNPVSNNPKYEILTGTITNSLQPFGQFTTNNSEKYESNFPNEQFSETLCGTLDLLHTVQETLMLEAEDTQDMGNQNIPVTERFSIERCSSREKKNTEESNADVTLTHSFHSDIGEAVQNIRLIDFNHSSYIFIQHITWIQIWRQEDDKDWIKVFSHEVGDKLQLKDICCSTDSDYLILVMLLKSVEMYCLQFLLFEKERKVIKLMEHTHWLKNKCSDNPVLLCGLEGLKFAVAQGNEERFEVFVHVFNCLEENPRLLTAVLGSTVGSLKSLCSINKLPNALMGTSESTLYVWHVLEARLVTSVNLQSSDPLLIENCIWATIENGLVFIMAVCKTNSSQGCELLAANLATGFCQRVMLYSLRPARGSETFSDKNIKAIYKEPFLAVTCTEGTFLWCVTNEYCCAALDGDADVTALAIHRDDDVSVTIGTRTGCVNAYSINCA</sequence>
<evidence type="ECO:0000256" key="1">
    <source>
        <dbReference type="SAM" id="Coils"/>
    </source>
</evidence>
<dbReference type="AlphaFoldDB" id="A0AAV2BKB8"/>
<keyword evidence="1" id="KW-0175">Coiled coil</keyword>
<comment type="caution">
    <text evidence="3">The sequence shown here is derived from an EMBL/GenBank/DDBJ whole genome shotgun (WGS) entry which is preliminary data.</text>
</comment>
<keyword evidence="4" id="KW-1185">Reference proteome</keyword>
<gene>
    <name evidence="3" type="ORF">LARSCL_LOCUS19743</name>
</gene>
<accession>A0AAV2BKB8</accession>
<evidence type="ECO:0000313" key="4">
    <source>
        <dbReference type="Proteomes" id="UP001497382"/>
    </source>
</evidence>
<feature type="compositionally biased region" description="Basic and acidic residues" evidence="2">
    <location>
        <begin position="200"/>
        <end position="223"/>
    </location>
</feature>
<feature type="compositionally biased region" description="Polar residues" evidence="2">
    <location>
        <begin position="147"/>
        <end position="183"/>
    </location>
</feature>
<protein>
    <recommendedName>
        <fullName evidence="5">Partner and localiser of BRCA2 WD40 domain-containing protein</fullName>
    </recommendedName>
</protein>
<evidence type="ECO:0000313" key="3">
    <source>
        <dbReference type="EMBL" id="CAL1296330.1"/>
    </source>
</evidence>
<reference evidence="3 4" key="1">
    <citation type="submission" date="2024-04" db="EMBL/GenBank/DDBJ databases">
        <authorList>
            <person name="Rising A."/>
            <person name="Reimegard J."/>
            <person name="Sonavane S."/>
            <person name="Akerstrom W."/>
            <person name="Nylinder S."/>
            <person name="Hedman E."/>
            <person name="Kallberg Y."/>
        </authorList>
    </citation>
    <scope>NUCLEOTIDE SEQUENCE [LARGE SCALE GENOMIC DNA]</scope>
</reference>
<dbReference type="Proteomes" id="UP001497382">
    <property type="component" value="Unassembled WGS sequence"/>
</dbReference>
<dbReference type="Gene3D" id="2.130.10.10">
    <property type="entry name" value="YVTN repeat-like/Quinoprotein amine dehydrogenase"/>
    <property type="match status" value="1"/>
</dbReference>
<dbReference type="InterPro" id="IPR015943">
    <property type="entry name" value="WD40/YVTN_repeat-like_dom_sf"/>
</dbReference>